<dbReference type="InterPro" id="IPR020471">
    <property type="entry name" value="AKR"/>
</dbReference>
<dbReference type="SUPFAM" id="SSF51430">
    <property type="entry name" value="NAD(P)-linked oxidoreductase"/>
    <property type="match status" value="1"/>
</dbReference>
<feature type="compositionally biased region" description="Low complexity" evidence="1">
    <location>
        <begin position="147"/>
        <end position="167"/>
    </location>
</feature>
<dbReference type="GO" id="GO:0016491">
    <property type="term" value="F:oxidoreductase activity"/>
    <property type="evidence" value="ECO:0007669"/>
    <property type="project" value="InterPro"/>
</dbReference>
<organism evidence="3">
    <name type="scientific">Craspedostauros australis</name>
    <dbReference type="NCBI Taxonomy" id="1486917"/>
    <lineage>
        <taxon>Eukaryota</taxon>
        <taxon>Sar</taxon>
        <taxon>Stramenopiles</taxon>
        <taxon>Ochrophyta</taxon>
        <taxon>Bacillariophyta</taxon>
        <taxon>Bacillariophyceae</taxon>
        <taxon>Bacillariophycidae</taxon>
        <taxon>Naviculales</taxon>
        <taxon>Naviculaceae</taxon>
        <taxon>Craspedostauros</taxon>
    </lineage>
</organism>
<sequence>MFRPSMLIPVRRRLWSKAALVASTCLILPSRSHIPGSTLRWCAAASGSHHGDEPSDGSAEGTCTTLESNQYIAGGAATASNCNSDSMLQHYPVGLGTYGLPPDQAVGAIQSAISVGYRRIDCAPVYFNEDKIGDAFQQILTSSASSPHATSMSTSISTTAHANTNSNTKKDSENSIDREDLYVVSKLASPFHRKEHVELALRKTLNDLRLEYLDLFLIHWPPAFEYVDIDLTQRGYANEDIDDSDDGRKIDATVSIHETWHAMEQLVHRGLVKQIGVSNFSVSLLHELMTRCIIPPAVNQVEAHPYLQQTKLLRYCQKRGVHFQAYSPLGTPGFKESEEPMVLHDPVLRSIAASHNASAAVVCLAWAIQRGTSVVVKSASAQRQAENLSVANADTSIRLTDAEIGRISKLDRGYRFFRPEDWWGELGMAVFD</sequence>
<evidence type="ECO:0000313" key="3">
    <source>
        <dbReference type="EMBL" id="CAD8340798.1"/>
    </source>
</evidence>
<evidence type="ECO:0000256" key="1">
    <source>
        <dbReference type="SAM" id="MobiDB-lite"/>
    </source>
</evidence>
<accession>A0A7R9ZQV4</accession>
<dbReference type="EMBL" id="HBEF01020910">
    <property type="protein sequence ID" value="CAD8340798.1"/>
    <property type="molecule type" value="Transcribed_RNA"/>
</dbReference>
<proteinExistence type="predicted"/>
<dbReference type="PROSITE" id="PS00062">
    <property type="entry name" value="ALDOKETO_REDUCTASE_2"/>
    <property type="match status" value="1"/>
</dbReference>
<dbReference type="InterPro" id="IPR036812">
    <property type="entry name" value="NAD(P)_OxRdtase_dom_sf"/>
</dbReference>
<dbReference type="PANTHER" id="PTHR11732">
    <property type="entry name" value="ALDO/KETO REDUCTASE"/>
    <property type="match status" value="1"/>
</dbReference>
<dbReference type="CDD" id="cd19071">
    <property type="entry name" value="AKR_AKR1-5-like"/>
    <property type="match status" value="1"/>
</dbReference>
<dbReference type="InterPro" id="IPR018170">
    <property type="entry name" value="Aldo/ket_reductase_CS"/>
</dbReference>
<name>A0A7R9ZQV4_9STRA</name>
<dbReference type="Pfam" id="PF00248">
    <property type="entry name" value="Aldo_ket_red"/>
    <property type="match status" value="1"/>
</dbReference>
<dbReference type="Gene3D" id="3.20.20.100">
    <property type="entry name" value="NADP-dependent oxidoreductase domain"/>
    <property type="match status" value="1"/>
</dbReference>
<dbReference type="PRINTS" id="PR00069">
    <property type="entry name" value="ALDKETRDTASE"/>
</dbReference>
<feature type="region of interest" description="Disordered" evidence="1">
    <location>
        <begin position="147"/>
        <end position="175"/>
    </location>
</feature>
<protein>
    <recommendedName>
        <fullName evidence="2">NADP-dependent oxidoreductase domain-containing protein</fullName>
    </recommendedName>
</protein>
<evidence type="ECO:0000259" key="2">
    <source>
        <dbReference type="Pfam" id="PF00248"/>
    </source>
</evidence>
<feature type="domain" description="NADP-dependent oxidoreductase" evidence="2">
    <location>
        <begin position="94"/>
        <end position="411"/>
    </location>
</feature>
<dbReference type="InterPro" id="IPR023210">
    <property type="entry name" value="NADP_OxRdtase_dom"/>
</dbReference>
<reference evidence="3" key="1">
    <citation type="submission" date="2021-01" db="EMBL/GenBank/DDBJ databases">
        <authorList>
            <person name="Corre E."/>
            <person name="Pelletier E."/>
            <person name="Niang G."/>
            <person name="Scheremetjew M."/>
            <person name="Finn R."/>
            <person name="Kale V."/>
            <person name="Holt S."/>
            <person name="Cochrane G."/>
            <person name="Meng A."/>
            <person name="Brown T."/>
            <person name="Cohen L."/>
        </authorList>
    </citation>
    <scope>NUCLEOTIDE SEQUENCE</scope>
    <source>
        <strain evidence="3">CCMP3328</strain>
    </source>
</reference>
<dbReference type="PROSITE" id="PS00063">
    <property type="entry name" value="ALDOKETO_REDUCTASE_3"/>
    <property type="match status" value="1"/>
</dbReference>
<dbReference type="AlphaFoldDB" id="A0A7R9ZQV4"/>
<gene>
    <name evidence="3" type="ORF">CAUS1442_LOCUS12933</name>
</gene>